<dbReference type="Gramene" id="OMO68755">
    <property type="protein sequence ID" value="OMO68755"/>
    <property type="gene ID" value="CCACVL1_19847"/>
</dbReference>
<dbReference type="GO" id="GO:0006281">
    <property type="term" value="P:DNA repair"/>
    <property type="evidence" value="ECO:0007669"/>
    <property type="project" value="UniProtKB-KW"/>
</dbReference>
<dbReference type="Pfam" id="PF14214">
    <property type="entry name" value="Helitron_like_N"/>
    <property type="match status" value="1"/>
</dbReference>
<dbReference type="GO" id="GO:0043139">
    <property type="term" value="F:5'-3' DNA helicase activity"/>
    <property type="evidence" value="ECO:0007669"/>
    <property type="project" value="UniProtKB-EC"/>
</dbReference>
<evidence type="ECO:0000313" key="5">
    <source>
        <dbReference type="EMBL" id="OMO68755.1"/>
    </source>
</evidence>
<name>A0A1R3HEP0_COCAP</name>
<dbReference type="GO" id="GO:0016887">
    <property type="term" value="F:ATP hydrolysis activity"/>
    <property type="evidence" value="ECO:0007669"/>
    <property type="project" value="RHEA"/>
</dbReference>
<dbReference type="InterPro" id="IPR027417">
    <property type="entry name" value="P-loop_NTPase"/>
</dbReference>
<comment type="caution">
    <text evidence="5">The sequence shown here is derived from an EMBL/GenBank/DDBJ whole genome shotgun (WGS) entry which is preliminary data.</text>
</comment>
<sequence length="1663" mass="188491">MSIRPFRINSKQSDELVIDWTFLGLLQYFQHLRSSSRLLTTLLESHFLNAVVQICITDLAIEDFQPWFVLFTYLKPLMARVNRLMRVEINRQKRSKHCLHSFVRQELSGPQEIASPEQPVPANKQSFSVQGQTCQVLMSRGFLMSPACETKSEPLTINFPRPSCGDREKDIREQLSKNSKIEISVGCCNVEQSVSVCNLGSKPSDNAFMPYLDFSVLGVHTLELSSSTRDPRDLVLTASDISPDDLTPGLIPPPAEANGAPPIYVSNEHLLPEADSNASFTYTDVTDRNNGPIASTLDGNEVNVVAHSIGTGSIHKRRHFEPLYLGGANWICPFCGANMWYGERINLHRETENPVFTLFCRQGTIRLPPTRLTPQFLRELMDPAGPRRSRLFRENIRVYNSLFQFTSFGGKMDQEINQKPGPFTFSLNGLCYHRMGCILPGEGRMLVFAQLYIFDTDREIENRINALFGGQEAEKINRQNVEDLCQAYRDIIIEHRNEGPKKISTVHPFYMAFQYPLLFPYGEDGSLMWTLLSRRHLSDNQLQCVNFMLTSFNSELLSLIRSYGTTIYSISLLLMPSHPLIIYDRDHQTDFRCDMLDNVKDAVSRGDGNNVGKRIILPASYTGGPRYMFPNYQDAMAICSYFGYPSLFITFTCNPKLTEIQEALDQIPEEQSRWTTAVEIDEIISAKLPNFDGEPISYAVVSSCMMHGPCGTTCFNAPCMKEGRCSKFFPKQFNSSTVVGDSGFVNYRRMDSGIIAKKSGIELDNSQPLNDLLARPNVNKIMFTEWMETNRRLPEARTFLYADFPTKWVWLKSQKVWKPRKQRRTYGRIIAVHPTSGPLFYLWLLLNVVPGATNYDNLCMVNVILYPTFQAACYVCGLLGDDCEGNHALAEAAETANSGQLRLLMVMMLQRCQVVNPAELFEGNWRLLGDDIQYRFNRLWASSNFSIPDDDLRSYVLVELEKLLNSNVASSGIASLLLPGGRTAHSRFRFPIDINERSVCDIIKVNKSLSDILFDPQTDRSRRLFGGKTLLLGGDFRQIFPIIPHGCKTDIVSASISNSELWPFFEVFTLRTNMKLTHKGLNPVEKENLQQFANWLLDVGDGNVSSGSCPSEIDARIVTIPKPLLIRCRGDPIQAVFNCVYEDFQLNFMKTDYLKERAIVMPYKDTVDKINRYALNLIPSEMRTYFSCETLVRDFENLRNENLLHSPELLNSLVLPGFPDHQINLKVGCVVMLFRNVNQAAGLCNGTRLLITQLATNVVEGRILANSGIGEKIMSLKQVRLSQLRRGRMADYVILKVMQRGNTIFPTTKKFPSIDFLFADNEGNAIHGLMEPILDSEFENLLSEGGVYKIENFQVKCQKPTHNAVSFNHTILLTLSTVVNEFQGDVSAFPRNYFIFATMQDITDRKDSYRFMTDVVGMLVAITKPNKIKVRKQDEEVEKQTLHLKLLSGDEIKVSVWALFLNHVEFDSLVAQQPKPVLAVVGTTVKKVDEFLTLTITTGTKIYVDLDIPQDDHTPVFVLAEDKPLLSREEMYKDVSERHQKFRVNVVVKGIDTSMLWYYVTCGVCLQALLDGFDGFFCTQHQIQTPQFTNLDDAIKTNVPIMLDVLGLLPIPLGFLQGLDYQGNRRRDSNDLCLMILDDELNSHTETLQPFGNGSDRKRKGKA</sequence>
<feature type="domain" description="Helitron helicase-like" evidence="3">
    <location>
        <begin position="585"/>
        <end position="671"/>
    </location>
</feature>
<accession>A0A1R3HEP0</accession>
<feature type="domain" description="DNA helicase Pif1-like DEAD-box helicase" evidence="2">
    <location>
        <begin position="1007"/>
        <end position="1106"/>
    </location>
</feature>
<keyword evidence="1" id="KW-0547">Nucleotide-binding</keyword>
<evidence type="ECO:0000259" key="4">
    <source>
        <dbReference type="Pfam" id="PF21530"/>
    </source>
</evidence>
<dbReference type="GO" id="GO:0005524">
    <property type="term" value="F:ATP binding"/>
    <property type="evidence" value="ECO:0007669"/>
    <property type="project" value="UniProtKB-KW"/>
</dbReference>
<dbReference type="Gene3D" id="2.40.50.140">
    <property type="entry name" value="Nucleic acid-binding proteins"/>
    <property type="match status" value="2"/>
</dbReference>
<dbReference type="EMBL" id="AWWV01012158">
    <property type="protein sequence ID" value="OMO68755.1"/>
    <property type="molecule type" value="Genomic_DNA"/>
</dbReference>
<dbReference type="EC" id="5.6.2.3" evidence="1"/>
<comment type="cofactor">
    <cofactor evidence="1">
        <name>Mg(2+)</name>
        <dbReference type="ChEBI" id="CHEBI:18420"/>
    </cofactor>
</comment>
<evidence type="ECO:0000256" key="1">
    <source>
        <dbReference type="RuleBase" id="RU363044"/>
    </source>
</evidence>
<dbReference type="STRING" id="210143.A0A1R3HEP0"/>
<dbReference type="GO" id="GO:0000723">
    <property type="term" value="P:telomere maintenance"/>
    <property type="evidence" value="ECO:0007669"/>
    <property type="project" value="InterPro"/>
</dbReference>
<dbReference type="Pfam" id="PF21530">
    <property type="entry name" value="Pif1_2B_dom"/>
    <property type="match status" value="1"/>
</dbReference>
<protein>
    <recommendedName>
        <fullName evidence="1">ATP-dependent DNA helicase</fullName>
        <ecNumber evidence="1">5.6.2.3</ecNumber>
    </recommendedName>
</protein>
<dbReference type="PANTHER" id="PTHR10492:SF90">
    <property type="entry name" value="ATP-DEPENDENT DNA HELICASE"/>
    <property type="match status" value="1"/>
</dbReference>
<dbReference type="PANTHER" id="PTHR10492">
    <property type="match status" value="1"/>
</dbReference>
<dbReference type="SUPFAM" id="SSF52540">
    <property type="entry name" value="P-loop containing nucleoside triphosphate hydrolases"/>
    <property type="match status" value="1"/>
</dbReference>
<keyword evidence="1" id="KW-0234">DNA repair</keyword>
<dbReference type="SUPFAM" id="SSF50249">
    <property type="entry name" value="Nucleic acid-binding proteins"/>
    <property type="match status" value="2"/>
</dbReference>
<evidence type="ECO:0000313" key="6">
    <source>
        <dbReference type="Proteomes" id="UP000188268"/>
    </source>
</evidence>
<feature type="domain" description="DNA helicase Pif1-like 2B" evidence="4">
    <location>
        <begin position="1208"/>
        <end position="1254"/>
    </location>
</feature>
<proteinExistence type="inferred from homology"/>
<evidence type="ECO:0000259" key="2">
    <source>
        <dbReference type="Pfam" id="PF05970"/>
    </source>
</evidence>
<organism evidence="5 6">
    <name type="scientific">Corchorus capsularis</name>
    <name type="common">Jute</name>
    <dbReference type="NCBI Taxonomy" id="210143"/>
    <lineage>
        <taxon>Eukaryota</taxon>
        <taxon>Viridiplantae</taxon>
        <taxon>Streptophyta</taxon>
        <taxon>Embryophyta</taxon>
        <taxon>Tracheophyta</taxon>
        <taxon>Spermatophyta</taxon>
        <taxon>Magnoliopsida</taxon>
        <taxon>eudicotyledons</taxon>
        <taxon>Gunneridae</taxon>
        <taxon>Pentapetalae</taxon>
        <taxon>rosids</taxon>
        <taxon>malvids</taxon>
        <taxon>Malvales</taxon>
        <taxon>Malvaceae</taxon>
        <taxon>Grewioideae</taxon>
        <taxon>Apeibeae</taxon>
        <taxon>Corchorus</taxon>
    </lineage>
</organism>
<dbReference type="OrthoDB" id="1706095at2759"/>
<dbReference type="Pfam" id="PF05970">
    <property type="entry name" value="PIF1"/>
    <property type="match status" value="1"/>
</dbReference>
<keyword evidence="1" id="KW-0378">Hydrolase</keyword>
<comment type="catalytic activity">
    <reaction evidence="1">
        <text>ATP + H2O = ADP + phosphate + H(+)</text>
        <dbReference type="Rhea" id="RHEA:13065"/>
        <dbReference type="ChEBI" id="CHEBI:15377"/>
        <dbReference type="ChEBI" id="CHEBI:15378"/>
        <dbReference type="ChEBI" id="CHEBI:30616"/>
        <dbReference type="ChEBI" id="CHEBI:43474"/>
        <dbReference type="ChEBI" id="CHEBI:456216"/>
        <dbReference type="EC" id="5.6.2.3"/>
    </reaction>
</comment>
<dbReference type="InterPro" id="IPR049163">
    <property type="entry name" value="Pif1-like_2B_dom"/>
</dbReference>
<keyword evidence="6" id="KW-1185">Reference proteome</keyword>
<gene>
    <name evidence="5" type="ORF">CCACVL1_19847</name>
</gene>
<dbReference type="InterPro" id="IPR025476">
    <property type="entry name" value="Helitron_helicase-like"/>
</dbReference>
<dbReference type="GO" id="GO:0006310">
    <property type="term" value="P:DNA recombination"/>
    <property type="evidence" value="ECO:0007669"/>
    <property type="project" value="UniProtKB-KW"/>
</dbReference>
<keyword evidence="1 5" id="KW-0347">Helicase</keyword>
<dbReference type="Proteomes" id="UP000188268">
    <property type="component" value="Unassembled WGS sequence"/>
</dbReference>
<reference evidence="5 6" key="1">
    <citation type="submission" date="2013-09" db="EMBL/GenBank/DDBJ databases">
        <title>Corchorus capsularis genome sequencing.</title>
        <authorList>
            <person name="Alam M."/>
            <person name="Haque M.S."/>
            <person name="Islam M.S."/>
            <person name="Emdad E.M."/>
            <person name="Islam M.M."/>
            <person name="Ahmed B."/>
            <person name="Halim A."/>
            <person name="Hossen Q.M.M."/>
            <person name="Hossain M.Z."/>
            <person name="Ahmed R."/>
            <person name="Khan M.M."/>
            <person name="Islam R."/>
            <person name="Rashid M.M."/>
            <person name="Khan S.A."/>
            <person name="Rahman M.S."/>
            <person name="Alam M."/>
        </authorList>
    </citation>
    <scope>NUCLEOTIDE SEQUENCE [LARGE SCALE GENOMIC DNA]</scope>
    <source>
        <strain evidence="6">cv. CVL-1</strain>
        <tissue evidence="5">Whole seedling</tissue>
    </source>
</reference>
<dbReference type="InterPro" id="IPR012340">
    <property type="entry name" value="NA-bd_OB-fold"/>
</dbReference>
<dbReference type="InterPro" id="IPR010285">
    <property type="entry name" value="DNA_helicase_pif1-like_DEAD"/>
</dbReference>
<comment type="similarity">
    <text evidence="1">Belongs to the helicase family.</text>
</comment>
<keyword evidence="1" id="KW-0067">ATP-binding</keyword>
<keyword evidence="1" id="KW-0233">DNA recombination</keyword>
<evidence type="ECO:0000259" key="3">
    <source>
        <dbReference type="Pfam" id="PF14214"/>
    </source>
</evidence>
<keyword evidence="1" id="KW-0227">DNA damage</keyword>